<evidence type="ECO:0000313" key="2">
    <source>
        <dbReference type="EMBL" id="KAH9838174.1"/>
    </source>
</evidence>
<keyword evidence="3" id="KW-1185">Reference proteome</keyword>
<gene>
    <name evidence="2" type="ORF">Tdes44962_MAKER08230</name>
</gene>
<proteinExistence type="predicted"/>
<reference evidence="2 3" key="1">
    <citation type="journal article" date="2018" name="IMA Fungus">
        <title>IMA Genome-F 10: Nine draft genome sequences of Claviceps purpurea s.lat., including C. arundinis, C. humidiphila, and C. cf. spartinae, pseudomolecules for the pitch canker pathogen Fusarium circinatum, draft genome of Davidsoniella eucalypti, Grosmannia galeiformis, Quambalaria eucalypti, and Teratosphaeria destructans.</title>
        <authorList>
            <person name="Wingfield B.D."/>
            <person name="Liu M."/>
            <person name="Nguyen H.D."/>
            <person name="Lane F.A."/>
            <person name="Morgan S.W."/>
            <person name="De Vos L."/>
            <person name="Wilken P.M."/>
            <person name="Duong T.A."/>
            <person name="Aylward J."/>
            <person name="Coetzee M.P."/>
            <person name="Dadej K."/>
            <person name="De Beer Z.W."/>
            <person name="Findlay W."/>
            <person name="Havenga M."/>
            <person name="Kolarik M."/>
            <person name="Menzies J.G."/>
            <person name="Naidoo K."/>
            <person name="Pochopski O."/>
            <person name="Shoukouhi P."/>
            <person name="Santana Q.C."/>
            <person name="Seifert K.A."/>
            <person name="Soal N."/>
            <person name="Steenkamp E.T."/>
            <person name="Tatham C.T."/>
            <person name="van der Nest M.A."/>
            <person name="Wingfield M.J."/>
        </authorList>
    </citation>
    <scope>NUCLEOTIDE SEQUENCE [LARGE SCALE GENOMIC DNA]</scope>
    <source>
        <strain evidence="2">CMW44962</strain>
    </source>
</reference>
<feature type="compositionally biased region" description="Basic and acidic residues" evidence="1">
    <location>
        <begin position="231"/>
        <end position="245"/>
    </location>
</feature>
<feature type="region of interest" description="Disordered" evidence="1">
    <location>
        <begin position="629"/>
        <end position="699"/>
    </location>
</feature>
<dbReference type="Proteomes" id="UP001138500">
    <property type="component" value="Unassembled WGS sequence"/>
</dbReference>
<feature type="region of interest" description="Disordered" evidence="1">
    <location>
        <begin position="576"/>
        <end position="605"/>
    </location>
</feature>
<reference evidence="2 3" key="2">
    <citation type="journal article" date="2021" name="Curr. Genet.">
        <title>Genetic response to nitrogen starvation in the aggressive Eucalyptus foliar pathogen Teratosphaeria destructans.</title>
        <authorList>
            <person name="Havenga M."/>
            <person name="Wingfield B.D."/>
            <person name="Wingfield M.J."/>
            <person name="Dreyer L.L."/>
            <person name="Roets F."/>
            <person name="Aylward J."/>
        </authorList>
    </citation>
    <scope>NUCLEOTIDE SEQUENCE [LARGE SCALE GENOMIC DNA]</scope>
    <source>
        <strain evidence="2">CMW44962</strain>
    </source>
</reference>
<feature type="compositionally biased region" description="Low complexity" evidence="1">
    <location>
        <begin position="39"/>
        <end position="51"/>
    </location>
</feature>
<feature type="compositionally biased region" description="Polar residues" evidence="1">
    <location>
        <begin position="291"/>
        <end position="303"/>
    </location>
</feature>
<feature type="compositionally biased region" description="Pro residues" evidence="1">
    <location>
        <begin position="114"/>
        <end position="123"/>
    </location>
</feature>
<sequence length="1082" mass="116593">MCKYQYVYYSGCGHQETTLVGYCAAAQATAASLANESVSSAPSSNASRGPSMTPGNGGKYRVGEGKRKKRNNWKTDGAGKTNSKRVQVQVQVSSRHLPDDQQNPSTRADFHSSSPPPPPPPTSTPSAARINIDISSITEKEPSEYTVAAASLTQHILRNSNKAANGMEAMRGLGNWLSSPSAKAPPTSRQSCNGTLASQLTRQHRHAHESSDESWNSVHSSESMNGYDTIDPTREDIGPAHDTDSRACPMDVVPPEIDSYALIEQDLDSMKDFVASQRIKVSQAPDRRAQQDQSFNTNVETMSTPPPDDHLDMPPHQRILNRSTKRESPAARLTRQHEQQQLKQQSARNAGLLGDSESRPQQAPRPADFPLLSDGILRVPQSHLNLRQTSYASAATIAAKGTEVKPSNTGQTYKASPTTPRFAQPTQAAVMRQTLRKDSFKTDSPPSPGKSARVVESKRKSLPEAWTSPVPGSRTQKTTPPAPTTSHVHDGGWDMIEAPQTLRKKGSFMSPTKATTQRTIATLGKDNTQRVSPRVKTASQSVMQNDGTCLSKIPVRSSGNPGTTKKPVAGQLLAGPNDRDISHGTTGGTPFASVARTTSKPRRQSAEMLGPIIQRLQDQELFSGRISTKLAGPVPKATAPTASTWSQARPRTRTSTSPPKPAALNDIALKTRQGVGNRKIAVPPHLKTRMSSAGSTATVSSQATVTVPTIVQVMDSSTDQGRKPSTLRADVPEFKPIWTPQTYAQQLSLYSWQGVLDKPLSDNAESMPSEVLESIEKLRAFKNSGTRSRGDSAGTSSSDSKPTSKRQEQRWWGKLMSQSPPLSGVQPAQHLSPEVASPGPTASPNGIRAGQTNRPSMEFGHKHVQLRLEDNDGSERPVSFGRAPGASSPGVFSTARNGPGVADDQITGLTPVMSPDSDGTGPLPRLPVLLNPAPPSTGFGMYQPFAWQIHPNATVQSGQDRVWPHRGTSNTYGWTGGDGKEIRFTGCGPYAEQDPNQSVRMQFFAPNLGRQAPNRGGAKSARRPREDEPSPTPKVWPRSMKQWAELAGTQTVPCNKAEVVSSAEMMPMADANVALCNDCQAY</sequence>
<feature type="compositionally biased region" description="Basic and acidic residues" evidence="1">
    <location>
        <begin position="453"/>
        <end position="462"/>
    </location>
</feature>
<name>A0A9W7SX49_9PEZI</name>
<accession>A0A9W7SX49</accession>
<feature type="region of interest" description="Disordered" evidence="1">
    <location>
        <begin position="39"/>
        <end position="127"/>
    </location>
</feature>
<feature type="compositionally biased region" description="Polar residues" evidence="1">
    <location>
        <begin position="213"/>
        <end position="226"/>
    </location>
</feature>
<dbReference type="AlphaFoldDB" id="A0A9W7SX49"/>
<organism evidence="2 3">
    <name type="scientific">Teratosphaeria destructans</name>
    <dbReference type="NCBI Taxonomy" id="418781"/>
    <lineage>
        <taxon>Eukaryota</taxon>
        <taxon>Fungi</taxon>
        <taxon>Dikarya</taxon>
        <taxon>Ascomycota</taxon>
        <taxon>Pezizomycotina</taxon>
        <taxon>Dothideomycetes</taxon>
        <taxon>Dothideomycetidae</taxon>
        <taxon>Mycosphaerellales</taxon>
        <taxon>Teratosphaeriaceae</taxon>
        <taxon>Teratosphaeria</taxon>
    </lineage>
</organism>
<dbReference type="EMBL" id="RIBY02000724">
    <property type="protein sequence ID" value="KAH9838174.1"/>
    <property type="molecule type" value="Genomic_DNA"/>
</dbReference>
<comment type="caution">
    <text evidence="2">The sequence shown here is derived from an EMBL/GenBank/DDBJ whole genome shotgun (WGS) entry which is preliminary data.</text>
</comment>
<feature type="region of interest" description="Disordered" evidence="1">
    <location>
        <begin position="1006"/>
        <end position="1038"/>
    </location>
</feature>
<feature type="region of interest" description="Disordered" evidence="1">
    <location>
        <begin position="872"/>
        <end position="897"/>
    </location>
</feature>
<evidence type="ECO:0000256" key="1">
    <source>
        <dbReference type="SAM" id="MobiDB-lite"/>
    </source>
</evidence>
<dbReference type="OrthoDB" id="2155935at2759"/>
<feature type="compositionally biased region" description="Polar residues" evidence="1">
    <location>
        <begin position="783"/>
        <end position="801"/>
    </location>
</feature>
<feature type="compositionally biased region" description="Low complexity" evidence="1">
    <location>
        <begin position="646"/>
        <end position="657"/>
    </location>
</feature>
<feature type="region of interest" description="Disordered" evidence="1">
    <location>
        <begin position="280"/>
        <end position="372"/>
    </location>
</feature>
<feature type="compositionally biased region" description="Polar residues" evidence="1">
    <location>
        <begin position="405"/>
        <end position="427"/>
    </location>
</feature>
<protein>
    <submittedName>
        <fullName evidence="2">Uncharacterized protein</fullName>
    </submittedName>
</protein>
<evidence type="ECO:0000313" key="3">
    <source>
        <dbReference type="Proteomes" id="UP001138500"/>
    </source>
</evidence>
<feature type="compositionally biased region" description="Polar residues" evidence="1">
    <location>
        <begin position="840"/>
        <end position="855"/>
    </location>
</feature>
<feature type="region of interest" description="Disordered" evidence="1">
    <location>
        <begin position="782"/>
        <end position="855"/>
    </location>
</feature>
<feature type="compositionally biased region" description="Basic and acidic residues" evidence="1">
    <location>
        <begin position="324"/>
        <end position="340"/>
    </location>
</feature>
<feature type="region of interest" description="Disordered" evidence="1">
    <location>
        <begin position="402"/>
        <end position="492"/>
    </location>
</feature>
<feature type="region of interest" description="Disordered" evidence="1">
    <location>
        <begin position="198"/>
        <end position="250"/>
    </location>
</feature>